<proteinExistence type="predicted"/>
<reference evidence="1 2" key="1">
    <citation type="submission" date="2024-01" db="EMBL/GenBank/DDBJ databases">
        <title>The genomes of 5 underutilized Papilionoideae crops provide insights into root nodulation and disease resistance.</title>
        <authorList>
            <person name="Yuan L."/>
        </authorList>
    </citation>
    <scope>NUCLEOTIDE SEQUENCE [LARGE SCALE GENOMIC DNA]</scope>
    <source>
        <strain evidence="1">LY-2023</strain>
        <tissue evidence="1">Leaf</tissue>
    </source>
</reference>
<dbReference type="AlphaFoldDB" id="A0AAN9JPA7"/>
<dbReference type="Proteomes" id="UP001359559">
    <property type="component" value="Unassembled WGS sequence"/>
</dbReference>
<evidence type="ECO:0000313" key="1">
    <source>
        <dbReference type="EMBL" id="KAK7302723.1"/>
    </source>
</evidence>
<protein>
    <submittedName>
        <fullName evidence="1">Uncharacterized protein</fullName>
    </submittedName>
</protein>
<dbReference type="EMBL" id="JAYKXN010000003">
    <property type="protein sequence ID" value="KAK7302723.1"/>
    <property type="molecule type" value="Genomic_DNA"/>
</dbReference>
<organism evidence="1 2">
    <name type="scientific">Clitoria ternatea</name>
    <name type="common">Butterfly pea</name>
    <dbReference type="NCBI Taxonomy" id="43366"/>
    <lineage>
        <taxon>Eukaryota</taxon>
        <taxon>Viridiplantae</taxon>
        <taxon>Streptophyta</taxon>
        <taxon>Embryophyta</taxon>
        <taxon>Tracheophyta</taxon>
        <taxon>Spermatophyta</taxon>
        <taxon>Magnoliopsida</taxon>
        <taxon>eudicotyledons</taxon>
        <taxon>Gunneridae</taxon>
        <taxon>Pentapetalae</taxon>
        <taxon>rosids</taxon>
        <taxon>fabids</taxon>
        <taxon>Fabales</taxon>
        <taxon>Fabaceae</taxon>
        <taxon>Papilionoideae</taxon>
        <taxon>50 kb inversion clade</taxon>
        <taxon>NPAAA clade</taxon>
        <taxon>indigoferoid/millettioid clade</taxon>
        <taxon>Phaseoleae</taxon>
        <taxon>Clitoria</taxon>
    </lineage>
</organism>
<evidence type="ECO:0000313" key="2">
    <source>
        <dbReference type="Proteomes" id="UP001359559"/>
    </source>
</evidence>
<comment type="caution">
    <text evidence="1">The sequence shown here is derived from an EMBL/GenBank/DDBJ whole genome shotgun (WGS) entry which is preliminary data.</text>
</comment>
<keyword evidence="2" id="KW-1185">Reference proteome</keyword>
<accession>A0AAN9JPA7</accession>
<gene>
    <name evidence="1" type="ORF">RJT34_13619</name>
</gene>
<sequence>MAEALICAQNWIKPSLNPLELNVSDELEMSRSIVTDAKASKTSIKRPRGESTMITTSNGAAVAASSPIV</sequence>
<name>A0AAN9JPA7_CLITE</name>